<feature type="transmembrane region" description="Helical" evidence="7">
    <location>
        <begin position="222"/>
        <end position="241"/>
    </location>
</feature>
<evidence type="ECO:0000313" key="8">
    <source>
        <dbReference type="EMBL" id="SUZ65933.1"/>
    </source>
</evidence>
<dbReference type="PANTHER" id="PTHR23513">
    <property type="entry name" value="INTEGRAL MEMBRANE EFFLUX PROTEIN-RELATED"/>
    <property type="match status" value="1"/>
</dbReference>
<sequence>MGVHVYSLSGREFDIALVGLAEFLPTFLLVLPAGALADRVDRRSLAAVGYTAEALVALAGVGYVLAGGTAVWPLLLLTVCYGTARGFVNPAARALPANVVSREELPRLIPAQSTVWQLGIVITPLLVGVLYGAGPEYTFAAIAFLNLVAACAVKTVRLHSLQERIIQTSGFRTAIEGFHLVRKTPLLLAAIGLDLFAVLLGGVIALGPAICVDLVDAPASAAFWIRSACGIGAAATALFLTKMPLRRKIGPRLMQAIAIFGILHIGVAFSSSLLLTLLLFAGAAAADMVSVFIRTSIVPLATPDSIRGRVLAVEAVFIGASNELGAFESGITAEWFGLRPAIVIAGLSTLVVVAIFAVFVPDLRNLDRFEDIGV</sequence>
<keyword evidence="4 7" id="KW-0812">Transmembrane</keyword>
<evidence type="ECO:0000256" key="7">
    <source>
        <dbReference type="SAM" id="Phobius"/>
    </source>
</evidence>
<comment type="subcellular location">
    <subcellularLocation>
        <location evidence="1">Cell membrane</location>
        <topology evidence="1">Multi-pass membrane protein</topology>
    </subcellularLocation>
</comment>
<evidence type="ECO:0000256" key="4">
    <source>
        <dbReference type="ARBA" id="ARBA00022692"/>
    </source>
</evidence>
<keyword evidence="5 7" id="KW-1133">Transmembrane helix</keyword>
<dbReference type="PANTHER" id="PTHR23513:SF9">
    <property type="entry name" value="ENTEROBACTIN EXPORTER ENTS"/>
    <property type="match status" value="1"/>
</dbReference>
<dbReference type="Gene3D" id="1.20.1250.20">
    <property type="entry name" value="MFS general substrate transporter like domains"/>
    <property type="match status" value="1"/>
</dbReference>
<keyword evidence="3" id="KW-1003">Cell membrane</keyword>
<keyword evidence="6 7" id="KW-0472">Membrane</keyword>
<dbReference type="SUPFAM" id="SSF103473">
    <property type="entry name" value="MFS general substrate transporter"/>
    <property type="match status" value="1"/>
</dbReference>
<evidence type="ECO:0000256" key="1">
    <source>
        <dbReference type="ARBA" id="ARBA00004651"/>
    </source>
</evidence>
<evidence type="ECO:0000256" key="3">
    <source>
        <dbReference type="ARBA" id="ARBA00022475"/>
    </source>
</evidence>
<dbReference type="Pfam" id="PF05977">
    <property type="entry name" value="MFS_3"/>
    <property type="match status" value="1"/>
</dbReference>
<feature type="transmembrane region" description="Helical" evidence="7">
    <location>
        <begin position="341"/>
        <end position="360"/>
    </location>
</feature>
<dbReference type="InterPro" id="IPR010290">
    <property type="entry name" value="TM_effector"/>
</dbReference>
<feature type="transmembrane region" description="Helical" evidence="7">
    <location>
        <begin position="44"/>
        <end position="64"/>
    </location>
</feature>
<evidence type="ECO:0000256" key="5">
    <source>
        <dbReference type="ARBA" id="ARBA00022989"/>
    </source>
</evidence>
<dbReference type="GO" id="GO:0005886">
    <property type="term" value="C:plasma membrane"/>
    <property type="evidence" value="ECO:0007669"/>
    <property type="project" value="UniProtKB-SubCell"/>
</dbReference>
<feature type="transmembrane region" description="Helical" evidence="7">
    <location>
        <begin position="70"/>
        <end position="88"/>
    </location>
</feature>
<name>A0A381PKF8_9ZZZZ</name>
<gene>
    <name evidence="8" type="ORF">METZ01_LOCUS18787</name>
</gene>
<reference evidence="8" key="1">
    <citation type="submission" date="2018-05" db="EMBL/GenBank/DDBJ databases">
        <authorList>
            <person name="Lanie J.A."/>
            <person name="Ng W.-L."/>
            <person name="Kazmierczak K.M."/>
            <person name="Andrzejewski T.M."/>
            <person name="Davidsen T.M."/>
            <person name="Wayne K.J."/>
            <person name="Tettelin H."/>
            <person name="Glass J.I."/>
            <person name="Rusch D."/>
            <person name="Podicherti R."/>
            <person name="Tsui H.-C.T."/>
            <person name="Winkler M.E."/>
        </authorList>
    </citation>
    <scope>NUCLEOTIDE SEQUENCE</scope>
</reference>
<feature type="transmembrane region" description="Helical" evidence="7">
    <location>
        <begin position="15"/>
        <end position="37"/>
    </location>
</feature>
<proteinExistence type="predicted"/>
<dbReference type="InterPro" id="IPR036259">
    <property type="entry name" value="MFS_trans_sf"/>
</dbReference>
<organism evidence="8">
    <name type="scientific">marine metagenome</name>
    <dbReference type="NCBI Taxonomy" id="408172"/>
    <lineage>
        <taxon>unclassified sequences</taxon>
        <taxon>metagenomes</taxon>
        <taxon>ecological metagenomes</taxon>
    </lineage>
</organism>
<feature type="transmembrane region" description="Helical" evidence="7">
    <location>
        <begin position="253"/>
        <end position="286"/>
    </location>
</feature>
<feature type="transmembrane region" description="Helical" evidence="7">
    <location>
        <begin position="186"/>
        <end position="210"/>
    </location>
</feature>
<evidence type="ECO:0000256" key="6">
    <source>
        <dbReference type="ARBA" id="ARBA00023136"/>
    </source>
</evidence>
<accession>A0A381PKF8</accession>
<dbReference type="AlphaFoldDB" id="A0A381PKF8"/>
<feature type="transmembrane region" description="Helical" evidence="7">
    <location>
        <begin position="108"/>
        <end position="131"/>
    </location>
</feature>
<keyword evidence="2" id="KW-0813">Transport</keyword>
<feature type="transmembrane region" description="Helical" evidence="7">
    <location>
        <begin position="137"/>
        <end position="156"/>
    </location>
</feature>
<evidence type="ECO:0008006" key="9">
    <source>
        <dbReference type="Google" id="ProtNLM"/>
    </source>
</evidence>
<evidence type="ECO:0000256" key="2">
    <source>
        <dbReference type="ARBA" id="ARBA00022448"/>
    </source>
</evidence>
<protein>
    <recommendedName>
        <fullName evidence="9">Major facilitator superfamily (MFS) profile domain-containing protein</fullName>
    </recommendedName>
</protein>
<dbReference type="CDD" id="cd06173">
    <property type="entry name" value="MFS_MefA_like"/>
    <property type="match status" value="1"/>
</dbReference>
<dbReference type="EMBL" id="UINC01000972">
    <property type="protein sequence ID" value="SUZ65933.1"/>
    <property type="molecule type" value="Genomic_DNA"/>
</dbReference>